<sequence>MTVTLISLIATGPDKPDAQVDFRTPAMLVRGPSDTGKSYIRDCLWYLLGGEKPTKKIPEAVGYDSLALTFKAGGETYELRRAHAGGETAVTRLTIDAEGNAEREVVDEDVSTLLVRNSGAEGMQLLRSRSKRGGVTGGDLRHWFLLSQPNMISEDPTAGIGTSATQRIAAFHMFLTGMDDSAIELAKTNQELDRISGQIAGAEQSLLRVRADLPSDANREEVAAALERVDTALSAMTNHYEARASLLKTVRDEILVESAQLKKAEGERMHSVAMVERFHLLDEKYRSDSERLGATWEGVAMFQALEEVACPLCGTAAEAQLDPRQLRQGAQDGYRRALKAELEKIVVLRKGLAEALAREQSRVARLEGVTDGHRRKLGELEGIEKSRVASTKYEFSGDPKSLALRRSELSEQLAKFDDEARLLAEIERLKRARKREKVTLNRNVGDAATSVAGYAIEYLHAWGFTGIQSVLLDSEACDLIIDGRARLDFGAGKRAIFLAALTIAVMAHAVGNGHPHLGFVVIDSPLKSYADPKSKEQREVALTTVTDRFYSWLAKWKGPGQVIVLENQEIHEASKVLLKPLEFVGDGDDVGRRGFYPIR</sequence>
<comment type="caution">
    <text evidence="1">The sequence shown here is derived from an EMBL/GenBank/DDBJ whole genome shotgun (WGS) entry which is preliminary data.</text>
</comment>
<dbReference type="OrthoDB" id="975794at2"/>
<accession>A0A454TIJ2</accession>
<dbReference type="InterPro" id="IPR027417">
    <property type="entry name" value="P-loop_NTPase"/>
</dbReference>
<dbReference type="EMBL" id="RJTL01000082">
    <property type="protein sequence ID" value="RNL99758.1"/>
    <property type="molecule type" value="Genomic_DNA"/>
</dbReference>
<dbReference type="RefSeq" id="WP_058908797.1">
    <property type="nucleotide sequence ID" value="NZ_JAAWVG010000078.1"/>
</dbReference>
<evidence type="ECO:0000313" key="1">
    <source>
        <dbReference type="EMBL" id="RNL99758.1"/>
    </source>
</evidence>
<organism evidence="1 2">
    <name type="scientific">Ralstonia pseudosolanacearum</name>
    <dbReference type="NCBI Taxonomy" id="1310165"/>
    <lineage>
        <taxon>Bacteria</taxon>
        <taxon>Pseudomonadati</taxon>
        <taxon>Pseudomonadota</taxon>
        <taxon>Betaproteobacteria</taxon>
        <taxon>Burkholderiales</taxon>
        <taxon>Burkholderiaceae</taxon>
        <taxon>Ralstonia</taxon>
        <taxon>Ralstonia solanacearum species complex</taxon>
    </lineage>
</organism>
<evidence type="ECO:0000313" key="2">
    <source>
        <dbReference type="Proteomes" id="UP000271222"/>
    </source>
</evidence>
<proteinExistence type="predicted"/>
<gene>
    <name evidence="1" type="ORF">EGA29_25565</name>
</gene>
<protein>
    <recommendedName>
        <fullName evidence="3">Rad50/SbcC-type AAA domain-containing protein</fullName>
    </recommendedName>
</protein>
<dbReference type="Gene3D" id="3.40.50.300">
    <property type="entry name" value="P-loop containing nucleotide triphosphate hydrolases"/>
    <property type="match status" value="1"/>
</dbReference>
<reference evidence="1 2" key="1">
    <citation type="submission" date="2018-10" db="EMBL/GenBank/DDBJ databases">
        <title>Draft Genome Sequence of Ralstonia pseudosolanacearum (R. solanacearum phylotype I) Strain Tg03 Isolated from Luffa cylindrica in China.</title>
        <authorList>
            <person name="Yuan G.-Q."/>
            <person name="Li Q.-Q."/>
            <person name="Zhang Y.-W."/>
        </authorList>
    </citation>
    <scope>NUCLEOTIDE SEQUENCE [LARGE SCALE GENOMIC DNA]</scope>
    <source>
        <strain evidence="1 2">Tg03</strain>
    </source>
</reference>
<evidence type="ECO:0008006" key="3">
    <source>
        <dbReference type="Google" id="ProtNLM"/>
    </source>
</evidence>
<dbReference type="AlphaFoldDB" id="A0A454TIJ2"/>
<name>A0A454TIJ2_9RALS</name>
<dbReference type="Proteomes" id="UP000271222">
    <property type="component" value="Unassembled WGS sequence"/>
</dbReference>